<evidence type="ECO:0000256" key="9">
    <source>
        <dbReference type="ARBA" id="ARBA00023010"/>
    </source>
</evidence>
<reference evidence="13 14" key="1">
    <citation type="submission" date="2019-07" db="EMBL/GenBank/DDBJ databases">
        <title>Genome assembly of two rare yeast pathogens: Diutina rugosa and Trichomonascus ciferrii.</title>
        <authorList>
            <person name="Mixao V."/>
            <person name="Saus E."/>
            <person name="Hansen A."/>
            <person name="Lass-Flor C."/>
            <person name="Gabaldon T."/>
        </authorList>
    </citation>
    <scope>NUCLEOTIDE SEQUENCE [LARGE SCALE GENOMIC DNA]</scope>
    <source>
        <strain evidence="13 14">CBS 613</strain>
    </source>
</reference>
<gene>
    <name evidence="13" type="ORF">DIURU_000805</name>
</gene>
<keyword evidence="7" id="KW-0809">Transit peptide</keyword>
<dbReference type="InterPro" id="IPR013875">
    <property type="entry name" value="Pam17"/>
</dbReference>
<keyword evidence="3 12" id="KW-0813">Transport</keyword>
<dbReference type="Pfam" id="PF08566">
    <property type="entry name" value="Pam17"/>
    <property type="match status" value="1"/>
</dbReference>
<accession>A0A642UX93</accession>
<evidence type="ECO:0000256" key="6">
    <source>
        <dbReference type="ARBA" id="ARBA00022927"/>
    </source>
</evidence>
<dbReference type="Proteomes" id="UP000449547">
    <property type="component" value="Unassembled WGS sequence"/>
</dbReference>
<comment type="similarity">
    <text evidence="2 12">Belongs to the PAM17 family.</text>
</comment>
<comment type="subunit">
    <text evidence="12">Component of the PAM complex.</text>
</comment>
<evidence type="ECO:0000256" key="1">
    <source>
        <dbReference type="ARBA" id="ARBA00004448"/>
    </source>
</evidence>
<evidence type="ECO:0000256" key="8">
    <source>
        <dbReference type="ARBA" id="ARBA00022989"/>
    </source>
</evidence>
<dbReference type="OrthoDB" id="5970083at2759"/>
<keyword evidence="5 12" id="KW-0999">Mitochondrion inner membrane</keyword>
<keyword evidence="11 12" id="KW-0472">Membrane</keyword>
<evidence type="ECO:0000256" key="4">
    <source>
        <dbReference type="ARBA" id="ARBA00022692"/>
    </source>
</evidence>
<evidence type="ECO:0000313" key="13">
    <source>
        <dbReference type="EMBL" id="KAA8907121.1"/>
    </source>
</evidence>
<name>A0A642UX93_DIURU</name>
<keyword evidence="4 12" id="KW-0812">Transmembrane</keyword>
<keyword evidence="9 12" id="KW-0811">Translocation</keyword>
<proteinExistence type="inferred from homology"/>
<dbReference type="PANTHER" id="PTHR28021">
    <property type="entry name" value="PRESEQUENCE TRANSLOCATED-ASSOCIATED MOTOR SUBUNIT PAM17, MITOCHONDRIAL"/>
    <property type="match status" value="1"/>
</dbReference>
<evidence type="ECO:0000256" key="3">
    <source>
        <dbReference type="ARBA" id="ARBA00022448"/>
    </source>
</evidence>
<comment type="caution">
    <text evidence="13">The sequence shown here is derived from an EMBL/GenBank/DDBJ whole genome shotgun (WGS) entry which is preliminary data.</text>
</comment>
<evidence type="ECO:0000256" key="5">
    <source>
        <dbReference type="ARBA" id="ARBA00022792"/>
    </source>
</evidence>
<evidence type="ECO:0000256" key="2">
    <source>
        <dbReference type="ARBA" id="ARBA00006837"/>
    </source>
</evidence>
<evidence type="ECO:0000256" key="10">
    <source>
        <dbReference type="ARBA" id="ARBA00023128"/>
    </source>
</evidence>
<evidence type="ECO:0000256" key="7">
    <source>
        <dbReference type="ARBA" id="ARBA00022946"/>
    </source>
</evidence>
<feature type="transmembrane region" description="Helical" evidence="12">
    <location>
        <begin position="85"/>
        <end position="108"/>
    </location>
</feature>
<evidence type="ECO:0000256" key="12">
    <source>
        <dbReference type="RuleBase" id="RU367146"/>
    </source>
</evidence>
<keyword evidence="14" id="KW-1185">Reference proteome</keyword>
<dbReference type="VEuPathDB" id="FungiDB:DIURU_000805"/>
<feature type="transmembrane region" description="Helical" evidence="12">
    <location>
        <begin position="45"/>
        <end position="65"/>
    </location>
</feature>
<evidence type="ECO:0000313" key="14">
    <source>
        <dbReference type="Proteomes" id="UP000449547"/>
    </source>
</evidence>
<sequence length="178" mass="20145">MFRIGIRRFATTNVLRSTVVETPAGTSVTLNWVEYLKMKKQLHRINTGVSILTGFTGAFATLTYLGNVEIDVEKTIFGFDPMMVMAAAVLLGGGVGYLLGGFIGRPVFNMINRTKIQQFKVKDRQFLERIKANRADPSRSSVANPVPDYYGEKIYTLNDYKQWLRDCNAFKRKATEFL</sequence>
<dbReference type="GeneID" id="54779458"/>
<comment type="function">
    <text evidence="12">Component of the PAM complex, a complex required for the translocation of transit peptide-containing proteins from the inner membrane into the mitochondrial matrix in an ATP-dependent manner.</text>
</comment>
<comment type="subcellular location">
    <subcellularLocation>
        <location evidence="1 12">Mitochondrion inner membrane</location>
        <topology evidence="1 12">Multi-pass membrane protein</topology>
    </subcellularLocation>
</comment>
<keyword evidence="10 12" id="KW-0496">Mitochondrion</keyword>
<dbReference type="EMBL" id="SWFT01000027">
    <property type="protein sequence ID" value="KAA8907121.1"/>
    <property type="molecule type" value="Genomic_DNA"/>
</dbReference>
<dbReference type="AlphaFoldDB" id="A0A642UX93"/>
<dbReference type="PANTHER" id="PTHR28021:SF1">
    <property type="entry name" value="PRESEQUENCE TRANSLOCATED-ASSOCIATED MOTOR SUBUNIT PAM17, MITOCHONDRIAL"/>
    <property type="match status" value="1"/>
</dbReference>
<keyword evidence="6 12" id="KW-0653">Protein transport</keyword>
<evidence type="ECO:0000256" key="11">
    <source>
        <dbReference type="ARBA" id="ARBA00023136"/>
    </source>
</evidence>
<protein>
    <recommendedName>
        <fullName evidence="12">Presequence translocated-associated motor subunit PAM17</fullName>
    </recommendedName>
</protein>
<dbReference type="GO" id="GO:0030150">
    <property type="term" value="P:protein import into mitochondrial matrix"/>
    <property type="evidence" value="ECO:0007669"/>
    <property type="project" value="UniProtKB-UniRule"/>
</dbReference>
<dbReference type="RefSeq" id="XP_034014472.1">
    <property type="nucleotide sequence ID" value="XM_034159094.1"/>
</dbReference>
<keyword evidence="8 12" id="KW-1133">Transmembrane helix</keyword>
<dbReference type="GO" id="GO:0001405">
    <property type="term" value="C:PAM complex, Tim23 associated import motor"/>
    <property type="evidence" value="ECO:0007669"/>
    <property type="project" value="UniProtKB-UniRule"/>
</dbReference>
<dbReference type="OMA" id="MIFGFDP"/>
<organism evidence="13 14">
    <name type="scientific">Diutina rugosa</name>
    <name type="common">Yeast</name>
    <name type="synonym">Candida rugosa</name>
    <dbReference type="NCBI Taxonomy" id="5481"/>
    <lineage>
        <taxon>Eukaryota</taxon>
        <taxon>Fungi</taxon>
        <taxon>Dikarya</taxon>
        <taxon>Ascomycota</taxon>
        <taxon>Saccharomycotina</taxon>
        <taxon>Pichiomycetes</taxon>
        <taxon>Debaryomycetaceae</taxon>
        <taxon>Diutina</taxon>
    </lineage>
</organism>